<comment type="caution">
    <text evidence="2">The sequence shown here is derived from an EMBL/GenBank/DDBJ whole genome shotgun (WGS) entry which is preliminary data.</text>
</comment>
<protein>
    <recommendedName>
        <fullName evidence="1">MmyB-like transcription regulator ligand binding domain-containing protein</fullName>
    </recommendedName>
</protein>
<sequence length="76" mass="8784">MELRANSEEFRVLWDTHPVHAPGHRTKVLPHPEAGRLRVNCDVLPVHDDQQIVFITAEPGSRAERVFRHLLESRRG</sequence>
<keyword evidence="3" id="KW-1185">Reference proteome</keyword>
<evidence type="ECO:0000313" key="3">
    <source>
        <dbReference type="Proteomes" id="UP001500729"/>
    </source>
</evidence>
<dbReference type="Proteomes" id="UP001500729">
    <property type="component" value="Unassembled WGS sequence"/>
</dbReference>
<name>A0ABN1DFG7_SACER</name>
<evidence type="ECO:0000259" key="1">
    <source>
        <dbReference type="Pfam" id="PF17765"/>
    </source>
</evidence>
<dbReference type="InterPro" id="IPR041413">
    <property type="entry name" value="MLTR_LBD"/>
</dbReference>
<feature type="domain" description="MmyB-like transcription regulator ligand binding" evidence="1">
    <location>
        <begin position="2"/>
        <end position="69"/>
    </location>
</feature>
<accession>A0ABN1DFG7</accession>
<dbReference type="Gene3D" id="3.30.450.180">
    <property type="match status" value="1"/>
</dbReference>
<dbReference type="EMBL" id="BAAAGS010000034">
    <property type="protein sequence ID" value="GAA0542285.1"/>
    <property type="molecule type" value="Genomic_DNA"/>
</dbReference>
<reference evidence="2 3" key="1">
    <citation type="journal article" date="2019" name="Int. J. Syst. Evol. Microbiol.">
        <title>The Global Catalogue of Microorganisms (GCM) 10K type strain sequencing project: providing services to taxonomists for standard genome sequencing and annotation.</title>
        <authorList>
            <consortium name="The Broad Institute Genomics Platform"/>
            <consortium name="The Broad Institute Genome Sequencing Center for Infectious Disease"/>
            <person name="Wu L."/>
            <person name="Ma J."/>
        </authorList>
    </citation>
    <scope>NUCLEOTIDE SEQUENCE [LARGE SCALE GENOMIC DNA]</scope>
    <source>
        <strain evidence="2 3">JCM 10303</strain>
    </source>
</reference>
<organism evidence="2 3">
    <name type="scientific">Saccharopolyspora erythraea</name>
    <name type="common">Streptomyces erythraeus</name>
    <dbReference type="NCBI Taxonomy" id="1836"/>
    <lineage>
        <taxon>Bacteria</taxon>
        <taxon>Bacillati</taxon>
        <taxon>Actinomycetota</taxon>
        <taxon>Actinomycetes</taxon>
        <taxon>Pseudonocardiales</taxon>
        <taxon>Pseudonocardiaceae</taxon>
        <taxon>Saccharopolyspora</taxon>
    </lineage>
</organism>
<gene>
    <name evidence="2" type="ORF">GCM10009533_46650</name>
</gene>
<evidence type="ECO:0000313" key="2">
    <source>
        <dbReference type="EMBL" id="GAA0542285.1"/>
    </source>
</evidence>
<proteinExistence type="predicted"/>
<dbReference type="Pfam" id="PF17765">
    <property type="entry name" value="MLTR_LBD"/>
    <property type="match status" value="1"/>
</dbReference>